<sequence>MGTPDFNVPLLTATEAGYAAALLDLFRGLALGLDTSANNPPTGAIRWNSANGRWEKFDGTSWGALASRYFIDVDTLDGLHANDLALAGHNHSGTYQPLASVLTLLGGLTPAADTIGYFAGPSAAARTAFTALARTLLGCTDTANMRATLGLVIGTNVQAQDATLAALAALTTAADKLIYATGSDAFATCDFPAAARTLLAATTVALQRSALGLGGAALLTAGAAAGNVPVLDASGKLSSALIPGGVGGVDTLARDTAIRNAIRLGVQIADASSSIPWGYLFLFATDELATKTGATYQGTNKLYDYQTTANVDNPTTPTTGTPSLNGYTFADRQVAVENGAYITHIRIRSSSSFSGTAYIFSRSGTTYTVVASVAVSHTGGGWQSFALASAYTVPTTGTYFLGAYSANFGSAPGYTGGYRSYVGGQISGSATMTEDSNNVIPMGYTKGAATAGMTLISAAISVGSAPSSVDAYFLHRAIDSVTLNTDIKARVSRDGGSTWSGYVTLAEVCAVGDYKLLKGTADLSPTNSGASLTWEATTHNFKSQQLRAAALQIAA</sequence>
<proteinExistence type="predicted"/>
<dbReference type="Proteomes" id="UP000198324">
    <property type="component" value="Unassembled WGS sequence"/>
</dbReference>
<organism evidence="1 2">
    <name type="scientific">Humidesulfovibrio mexicanus</name>
    <dbReference type="NCBI Taxonomy" id="147047"/>
    <lineage>
        <taxon>Bacteria</taxon>
        <taxon>Pseudomonadati</taxon>
        <taxon>Thermodesulfobacteriota</taxon>
        <taxon>Desulfovibrionia</taxon>
        <taxon>Desulfovibrionales</taxon>
        <taxon>Desulfovibrionaceae</taxon>
        <taxon>Humidesulfovibrio</taxon>
    </lineage>
</organism>
<gene>
    <name evidence="1" type="ORF">SAMN04488503_2297</name>
</gene>
<keyword evidence="2" id="KW-1185">Reference proteome</keyword>
<evidence type="ECO:0000313" key="2">
    <source>
        <dbReference type="Proteomes" id="UP000198324"/>
    </source>
</evidence>
<accession>A0A239AYQ1</accession>
<protein>
    <submittedName>
        <fullName evidence="1">Uncharacterized protein</fullName>
    </submittedName>
</protein>
<dbReference type="EMBL" id="FZOC01000004">
    <property type="protein sequence ID" value="SNS00491.1"/>
    <property type="molecule type" value="Genomic_DNA"/>
</dbReference>
<dbReference type="RefSeq" id="WP_089274500.1">
    <property type="nucleotide sequence ID" value="NZ_FZOC01000004.1"/>
</dbReference>
<dbReference type="AlphaFoldDB" id="A0A239AYQ1"/>
<evidence type="ECO:0000313" key="1">
    <source>
        <dbReference type="EMBL" id="SNS00491.1"/>
    </source>
</evidence>
<reference evidence="1 2" key="1">
    <citation type="submission" date="2017-06" db="EMBL/GenBank/DDBJ databases">
        <authorList>
            <person name="Kim H.J."/>
            <person name="Triplett B.A."/>
        </authorList>
    </citation>
    <scope>NUCLEOTIDE SEQUENCE [LARGE SCALE GENOMIC DNA]</scope>
    <source>
        <strain evidence="1 2">DSM 13116</strain>
    </source>
</reference>
<name>A0A239AYQ1_9BACT</name>